<sequence>ESAFEKKKKKPRSLELIGLGTTGSWFERGNACSNSGDNAGTASHTRIRYMFLIKVTITILLVANSVHNFPVGHQKVPSTYDIEECPHGIIACYDDKHDSDPDTTRGDNAAKIVINATSQVTTPMPLRNNARFNDKKHGSSNGSSVHNMAENGRVRPTSKINPNFCPPGIWVCRKKRAIRRKLIRRGAKLHQKLSH</sequence>
<feature type="non-terminal residue" evidence="1">
    <location>
        <position position="1"/>
    </location>
</feature>
<evidence type="ECO:0000313" key="2">
    <source>
        <dbReference type="Proteomes" id="UP001159405"/>
    </source>
</evidence>
<proteinExistence type="predicted"/>
<gene>
    <name evidence="1" type="ORF">PLOB_00003830</name>
</gene>
<organism evidence="1 2">
    <name type="scientific">Porites lobata</name>
    <dbReference type="NCBI Taxonomy" id="104759"/>
    <lineage>
        <taxon>Eukaryota</taxon>
        <taxon>Metazoa</taxon>
        <taxon>Cnidaria</taxon>
        <taxon>Anthozoa</taxon>
        <taxon>Hexacorallia</taxon>
        <taxon>Scleractinia</taxon>
        <taxon>Fungiina</taxon>
        <taxon>Poritidae</taxon>
        <taxon>Porites</taxon>
    </lineage>
</organism>
<protein>
    <submittedName>
        <fullName evidence="1">Uncharacterized protein</fullName>
    </submittedName>
</protein>
<dbReference type="EMBL" id="CALNXK010000115">
    <property type="protein sequence ID" value="CAH3159959.1"/>
    <property type="molecule type" value="Genomic_DNA"/>
</dbReference>
<evidence type="ECO:0000313" key="1">
    <source>
        <dbReference type="EMBL" id="CAH3159959.1"/>
    </source>
</evidence>
<name>A0ABN8QCK2_9CNID</name>
<reference evidence="1 2" key="1">
    <citation type="submission" date="2022-05" db="EMBL/GenBank/DDBJ databases">
        <authorList>
            <consortium name="Genoscope - CEA"/>
            <person name="William W."/>
        </authorList>
    </citation>
    <scope>NUCLEOTIDE SEQUENCE [LARGE SCALE GENOMIC DNA]</scope>
</reference>
<dbReference type="Proteomes" id="UP001159405">
    <property type="component" value="Unassembled WGS sequence"/>
</dbReference>
<comment type="caution">
    <text evidence="1">The sequence shown here is derived from an EMBL/GenBank/DDBJ whole genome shotgun (WGS) entry which is preliminary data.</text>
</comment>
<accession>A0ABN8QCK2</accession>
<keyword evidence="2" id="KW-1185">Reference proteome</keyword>